<keyword evidence="10" id="KW-1185">Reference proteome</keyword>
<dbReference type="STRING" id="667725.A0A0L0FIP2"/>
<feature type="transmembrane region" description="Helical" evidence="8">
    <location>
        <begin position="12"/>
        <end position="32"/>
    </location>
</feature>
<dbReference type="PROSITE" id="PS00943">
    <property type="entry name" value="UBIA"/>
    <property type="match status" value="1"/>
</dbReference>
<reference evidence="9 10" key="1">
    <citation type="submission" date="2011-02" db="EMBL/GenBank/DDBJ databases">
        <title>The Genome Sequence of Sphaeroforma arctica JP610.</title>
        <authorList>
            <consortium name="The Broad Institute Genome Sequencing Platform"/>
            <person name="Russ C."/>
            <person name="Cuomo C."/>
            <person name="Young S.K."/>
            <person name="Zeng Q."/>
            <person name="Gargeya S."/>
            <person name="Alvarado L."/>
            <person name="Berlin A."/>
            <person name="Chapman S.B."/>
            <person name="Chen Z."/>
            <person name="Freedman E."/>
            <person name="Gellesch M."/>
            <person name="Goldberg J."/>
            <person name="Griggs A."/>
            <person name="Gujja S."/>
            <person name="Heilman E."/>
            <person name="Heiman D."/>
            <person name="Howarth C."/>
            <person name="Mehta T."/>
            <person name="Neiman D."/>
            <person name="Pearson M."/>
            <person name="Roberts A."/>
            <person name="Saif S."/>
            <person name="Shea T."/>
            <person name="Shenoy N."/>
            <person name="Sisk P."/>
            <person name="Stolte C."/>
            <person name="Sykes S."/>
            <person name="White J."/>
            <person name="Yandava C."/>
            <person name="Burger G."/>
            <person name="Gray M.W."/>
            <person name="Holland P.W.H."/>
            <person name="King N."/>
            <person name="Lang F.B.F."/>
            <person name="Roger A.J."/>
            <person name="Ruiz-Trillo I."/>
            <person name="Haas B."/>
            <person name="Nusbaum C."/>
            <person name="Birren B."/>
        </authorList>
    </citation>
    <scope>NUCLEOTIDE SEQUENCE [LARGE SCALE GENOMIC DNA]</scope>
    <source>
        <strain evidence="9 10">JP610</strain>
    </source>
</reference>
<dbReference type="eggNOG" id="KOG1381">
    <property type="taxonomic scope" value="Eukaryota"/>
</dbReference>
<accession>A0A0L0FIP2</accession>
<dbReference type="RefSeq" id="XP_014150541.1">
    <property type="nucleotide sequence ID" value="XM_014295066.1"/>
</dbReference>
<comment type="cofactor">
    <cofactor evidence="1">
        <name>Mg(2+)</name>
        <dbReference type="ChEBI" id="CHEBI:18420"/>
    </cofactor>
</comment>
<evidence type="ECO:0000256" key="5">
    <source>
        <dbReference type="ARBA" id="ARBA00022692"/>
    </source>
</evidence>
<dbReference type="GO" id="GO:0005743">
    <property type="term" value="C:mitochondrial inner membrane"/>
    <property type="evidence" value="ECO:0007669"/>
    <property type="project" value="TreeGrafter"/>
</dbReference>
<evidence type="ECO:0000313" key="9">
    <source>
        <dbReference type="EMBL" id="KNC76639.1"/>
    </source>
</evidence>
<dbReference type="InterPro" id="IPR000537">
    <property type="entry name" value="UbiA_prenyltransferase"/>
</dbReference>
<dbReference type="Proteomes" id="UP000054560">
    <property type="component" value="Unassembled WGS sequence"/>
</dbReference>
<dbReference type="OrthoDB" id="18170at2759"/>
<evidence type="ECO:0008006" key="11">
    <source>
        <dbReference type="Google" id="ProtNLM"/>
    </source>
</evidence>
<evidence type="ECO:0000313" key="10">
    <source>
        <dbReference type="Proteomes" id="UP000054560"/>
    </source>
</evidence>
<dbReference type="InterPro" id="IPR039653">
    <property type="entry name" value="Prenyltransferase"/>
</dbReference>
<evidence type="ECO:0000256" key="4">
    <source>
        <dbReference type="ARBA" id="ARBA00022679"/>
    </source>
</evidence>
<keyword evidence="4" id="KW-0808">Transferase</keyword>
<dbReference type="GeneID" id="25911374"/>
<sequence length="190" mass="20832">MKHQSELPSPIGTWLLFWPGAWSIALAGPVALTPHLGLLSTFAVGAFIMRGAGCTINDMWDRRIDDKVERTRSRPIASGDVSMDQAWKFLLGQLSLGLGVLLTLNPYSIVLGAASMGLVTTYPLAKRYTWYPQAILGLTFNWGALLGYTAVMGHSDFGITLPLYAAGVSWTMVYDTIYAHQVNHTQQTLE</sequence>
<name>A0A0L0FIP2_9EUKA</name>
<dbReference type="GO" id="GO:0006744">
    <property type="term" value="P:ubiquinone biosynthetic process"/>
    <property type="evidence" value="ECO:0007669"/>
    <property type="project" value="TreeGrafter"/>
</dbReference>
<proteinExistence type="inferred from homology"/>
<feature type="transmembrane region" description="Helical" evidence="8">
    <location>
        <begin position="130"/>
        <end position="151"/>
    </location>
</feature>
<dbReference type="GO" id="GO:0016765">
    <property type="term" value="F:transferase activity, transferring alkyl or aryl (other than methyl) groups"/>
    <property type="evidence" value="ECO:0007669"/>
    <property type="project" value="InterPro"/>
</dbReference>
<evidence type="ECO:0000256" key="7">
    <source>
        <dbReference type="ARBA" id="ARBA00023136"/>
    </source>
</evidence>
<gene>
    <name evidence="9" type="ORF">SARC_10870</name>
</gene>
<dbReference type="PANTHER" id="PTHR11048:SF28">
    <property type="entry name" value="4-HYDROXYBENZOATE POLYPRENYLTRANSFERASE, MITOCHONDRIAL"/>
    <property type="match status" value="1"/>
</dbReference>
<evidence type="ECO:0000256" key="2">
    <source>
        <dbReference type="ARBA" id="ARBA00004141"/>
    </source>
</evidence>
<dbReference type="Pfam" id="PF01040">
    <property type="entry name" value="UbiA"/>
    <property type="match status" value="1"/>
</dbReference>
<protein>
    <recommendedName>
        <fullName evidence="11">4-hydroxybenzoate polyprenyl transferase</fullName>
    </recommendedName>
</protein>
<dbReference type="EMBL" id="KQ243017">
    <property type="protein sequence ID" value="KNC76639.1"/>
    <property type="molecule type" value="Genomic_DNA"/>
</dbReference>
<evidence type="ECO:0000256" key="1">
    <source>
        <dbReference type="ARBA" id="ARBA00001946"/>
    </source>
</evidence>
<dbReference type="Gene3D" id="1.10.357.140">
    <property type="entry name" value="UbiA prenyltransferase"/>
    <property type="match status" value="1"/>
</dbReference>
<feature type="transmembrane region" description="Helical" evidence="8">
    <location>
        <begin position="89"/>
        <end position="110"/>
    </location>
</feature>
<keyword evidence="6 8" id="KW-1133">Transmembrane helix</keyword>
<dbReference type="FunFam" id="1.10.357.140:FF:000003">
    <property type="entry name" value="4-hydroxybenzoate polyprenyltransferase, mitochondrial"/>
    <property type="match status" value="1"/>
</dbReference>
<evidence type="ECO:0000256" key="3">
    <source>
        <dbReference type="ARBA" id="ARBA00005985"/>
    </source>
</evidence>
<dbReference type="AlphaFoldDB" id="A0A0L0FIP2"/>
<comment type="similarity">
    <text evidence="3">Belongs to the UbiA prenyltransferase family.</text>
</comment>
<organism evidence="9 10">
    <name type="scientific">Sphaeroforma arctica JP610</name>
    <dbReference type="NCBI Taxonomy" id="667725"/>
    <lineage>
        <taxon>Eukaryota</taxon>
        <taxon>Ichthyosporea</taxon>
        <taxon>Ichthyophonida</taxon>
        <taxon>Sphaeroforma</taxon>
    </lineage>
</organism>
<keyword evidence="5 8" id="KW-0812">Transmembrane</keyword>
<dbReference type="InterPro" id="IPR030470">
    <property type="entry name" value="UbiA_prenylTrfase_CS"/>
</dbReference>
<feature type="transmembrane region" description="Helical" evidence="8">
    <location>
        <begin position="38"/>
        <end position="60"/>
    </location>
</feature>
<keyword evidence="7 8" id="KW-0472">Membrane</keyword>
<dbReference type="CDD" id="cd13959">
    <property type="entry name" value="PT_UbiA_COQ2"/>
    <property type="match status" value="1"/>
</dbReference>
<comment type="subcellular location">
    <subcellularLocation>
        <location evidence="2">Membrane</location>
        <topology evidence="2">Multi-pass membrane protein</topology>
    </subcellularLocation>
</comment>
<dbReference type="PANTHER" id="PTHR11048">
    <property type="entry name" value="PRENYLTRANSFERASES"/>
    <property type="match status" value="1"/>
</dbReference>
<evidence type="ECO:0000256" key="8">
    <source>
        <dbReference type="SAM" id="Phobius"/>
    </source>
</evidence>
<dbReference type="InterPro" id="IPR044878">
    <property type="entry name" value="UbiA_sf"/>
</dbReference>
<evidence type="ECO:0000256" key="6">
    <source>
        <dbReference type="ARBA" id="ARBA00022989"/>
    </source>
</evidence>